<proteinExistence type="predicted"/>
<protein>
    <submittedName>
        <fullName evidence="2">Uncharacterized protein</fullName>
    </submittedName>
</protein>
<keyword evidence="1" id="KW-0472">Membrane</keyword>
<keyword evidence="3" id="KW-1185">Reference proteome</keyword>
<evidence type="ECO:0000256" key="1">
    <source>
        <dbReference type="SAM" id="Phobius"/>
    </source>
</evidence>
<dbReference type="OrthoDB" id="5115529at2"/>
<comment type="caution">
    <text evidence="2">The sequence shown here is derived from an EMBL/GenBank/DDBJ whole genome shotgun (WGS) entry which is preliminary data.</text>
</comment>
<dbReference type="AlphaFoldDB" id="A0A3L8PLM4"/>
<keyword evidence="1" id="KW-1133">Transmembrane helix</keyword>
<dbReference type="RefSeq" id="WP_121793783.1">
    <property type="nucleotide sequence ID" value="NZ_RDBF01000004.1"/>
</dbReference>
<reference evidence="2 3" key="1">
    <citation type="submission" date="2018-10" db="EMBL/GenBank/DDBJ databases">
        <title>Aeromicrobium sp. 9W16Y-2 whole genome shotgun sequence.</title>
        <authorList>
            <person name="Li F."/>
        </authorList>
    </citation>
    <scope>NUCLEOTIDE SEQUENCE [LARGE SCALE GENOMIC DNA]</scope>
    <source>
        <strain evidence="2 3">9W16Y-2</strain>
    </source>
</reference>
<dbReference type="EMBL" id="RDBF01000004">
    <property type="protein sequence ID" value="RLV56124.1"/>
    <property type="molecule type" value="Genomic_DNA"/>
</dbReference>
<evidence type="ECO:0000313" key="3">
    <source>
        <dbReference type="Proteomes" id="UP000282515"/>
    </source>
</evidence>
<evidence type="ECO:0000313" key="2">
    <source>
        <dbReference type="EMBL" id="RLV56124.1"/>
    </source>
</evidence>
<dbReference type="Proteomes" id="UP000282515">
    <property type="component" value="Unassembled WGS sequence"/>
</dbReference>
<gene>
    <name evidence="2" type="ORF">D9V41_06680</name>
</gene>
<name>A0A3L8PLM4_9ACTN</name>
<feature type="transmembrane region" description="Helical" evidence="1">
    <location>
        <begin position="12"/>
        <end position="29"/>
    </location>
</feature>
<organism evidence="2 3">
    <name type="scientific">Aeromicrobium phragmitis</name>
    <dbReference type="NCBI Taxonomy" id="2478914"/>
    <lineage>
        <taxon>Bacteria</taxon>
        <taxon>Bacillati</taxon>
        <taxon>Actinomycetota</taxon>
        <taxon>Actinomycetes</taxon>
        <taxon>Propionibacteriales</taxon>
        <taxon>Nocardioidaceae</taxon>
        <taxon>Aeromicrobium</taxon>
    </lineage>
</organism>
<sequence length="149" mass="16315">MTWAGSRGRRWRYAGGGIFAVLVVAYFLAPTTRSPSWILLEPHELVPRCLSFEDLQPMPVEDLPTTMPVECEPIGQELQLPDGQTIEVREGSSGSDIGVPGPYRYVAWSSLGIYGVVVCASSEAHDPQPTCWGTSEGIDLFLSAAREFQ</sequence>
<keyword evidence="1" id="KW-0812">Transmembrane</keyword>
<accession>A0A3L8PLM4</accession>